<feature type="compositionally biased region" description="Acidic residues" evidence="1">
    <location>
        <begin position="380"/>
        <end position="397"/>
    </location>
</feature>
<accession>A0AAD8IQ18</accession>
<protein>
    <submittedName>
        <fullName evidence="2">Uncharacterized protein</fullName>
    </submittedName>
</protein>
<evidence type="ECO:0000313" key="3">
    <source>
        <dbReference type="Proteomes" id="UP001237642"/>
    </source>
</evidence>
<evidence type="ECO:0000313" key="2">
    <source>
        <dbReference type="EMBL" id="KAK1390009.1"/>
    </source>
</evidence>
<dbReference type="Proteomes" id="UP001237642">
    <property type="component" value="Unassembled WGS sequence"/>
</dbReference>
<gene>
    <name evidence="2" type="ORF">POM88_018187</name>
</gene>
<reference evidence="2" key="2">
    <citation type="submission" date="2023-05" db="EMBL/GenBank/DDBJ databases">
        <authorList>
            <person name="Schelkunov M.I."/>
        </authorList>
    </citation>
    <scope>NUCLEOTIDE SEQUENCE</scope>
    <source>
        <strain evidence="2">Hsosn_3</strain>
        <tissue evidence="2">Leaf</tissue>
    </source>
</reference>
<feature type="compositionally biased region" description="Polar residues" evidence="1">
    <location>
        <begin position="187"/>
        <end position="199"/>
    </location>
</feature>
<reference evidence="2" key="1">
    <citation type="submission" date="2023-02" db="EMBL/GenBank/DDBJ databases">
        <title>Genome of toxic invasive species Heracleum sosnowskyi carries increased number of genes despite the absence of recent whole-genome duplications.</title>
        <authorList>
            <person name="Schelkunov M."/>
            <person name="Shtratnikova V."/>
            <person name="Makarenko M."/>
            <person name="Klepikova A."/>
            <person name="Omelchenko D."/>
            <person name="Novikova G."/>
            <person name="Obukhova E."/>
            <person name="Bogdanov V."/>
            <person name="Penin A."/>
            <person name="Logacheva M."/>
        </authorList>
    </citation>
    <scope>NUCLEOTIDE SEQUENCE</scope>
    <source>
        <strain evidence="2">Hsosn_3</strain>
        <tissue evidence="2">Leaf</tissue>
    </source>
</reference>
<organism evidence="2 3">
    <name type="scientific">Heracleum sosnowskyi</name>
    <dbReference type="NCBI Taxonomy" id="360622"/>
    <lineage>
        <taxon>Eukaryota</taxon>
        <taxon>Viridiplantae</taxon>
        <taxon>Streptophyta</taxon>
        <taxon>Embryophyta</taxon>
        <taxon>Tracheophyta</taxon>
        <taxon>Spermatophyta</taxon>
        <taxon>Magnoliopsida</taxon>
        <taxon>eudicotyledons</taxon>
        <taxon>Gunneridae</taxon>
        <taxon>Pentapetalae</taxon>
        <taxon>asterids</taxon>
        <taxon>campanulids</taxon>
        <taxon>Apiales</taxon>
        <taxon>Apiaceae</taxon>
        <taxon>Apioideae</taxon>
        <taxon>apioid superclade</taxon>
        <taxon>Tordylieae</taxon>
        <taxon>Tordyliinae</taxon>
        <taxon>Heracleum</taxon>
    </lineage>
</organism>
<feature type="region of interest" description="Disordered" evidence="1">
    <location>
        <begin position="151"/>
        <end position="203"/>
    </location>
</feature>
<keyword evidence="3" id="KW-1185">Reference proteome</keyword>
<dbReference type="EMBL" id="JAUIZM010000004">
    <property type="protein sequence ID" value="KAK1390009.1"/>
    <property type="molecule type" value="Genomic_DNA"/>
</dbReference>
<feature type="region of interest" description="Disordered" evidence="1">
    <location>
        <begin position="374"/>
        <end position="397"/>
    </location>
</feature>
<sequence>MGISLGQMDPNGFLHMNGFQCRCLGAEVEPTTRLFWHHYDFRKNGKSRGFYSVSRRTNRADWVERNSNNKGIHDKWFYNSGPKIASMSQWRVVDPAVQVVKPTLIGAEEHEYSRLCYFDMDRIPLGDLRDKQWLFALRVSTHQAIMERKKAKFQASQAAQAGGSSNPVREGDDQNAPEKSAPPSPRQQPKQTGKASLSPASRKRAWRGDVVKMYVPQWAALETDSFATPAPMAAKDLAPDLCRALMLPADRPKYERLSPVDSCAELMGMLSMATPMAAAITDKVKDMQSGFAQGQAKVLKEDKVALQKEIDVLRARLTRRNLALKAARTLSRKEAKLRLNVEERCYQMGHDEVVKRAAALGLDHLPLIEEGFIDSVGRPDDEELPVVSSGEDEELSE</sequence>
<name>A0AAD8IQ18_9APIA</name>
<evidence type="ECO:0000256" key="1">
    <source>
        <dbReference type="SAM" id="MobiDB-lite"/>
    </source>
</evidence>
<feature type="compositionally biased region" description="Low complexity" evidence="1">
    <location>
        <begin position="153"/>
        <end position="165"/>
    </location>
</feature>
<comment type="caution">
    <text evidence="2">The sequence shown here is derived from an EMBL/GenBank/DDBJ whole genome shotgun (WGS) entry which is preliminary data.</text>
</comment>
<dbReference type="AlphaFoldDB" id="A0AAD8IQ18"/>
<proteinExistence type="predicted"/>